<dbReference type="InterPro" id="IPR001314">
    <property type="entry name" value="Peptidase_S1A"/>
</dbReference>
<feature type="compositionally biased region" description="Low complexity" evidence="7">
    <location>
        <begin position="486"/>
        <end position="510"/>
    </location>
</feature>
<keyword evidence="6" id="KW-0325">Glycoprotein</keyword>
<feature type="region of interest" description="Disordered" evidence="7">
    <location>
        <begin position="486"/>
        <end position="512"/>
    </location>
</feature>
<evidence type="ECO:0000256" key="4">
    <source>
        <dbReference type="ARBA" id="ARBA00022825"/>
    </source>
</evidence>
<dbReference type="GeneTree" id="ENSGT00940000163160"/>
<accession>I3JIL9</accession>
<dbReference type="Pfam" id="PF02389">
    <property type="entry name" value="Cornifin"/>
    <property type="match status" value="1"/>
</dbReference>
<dbReference type="GO" id="GO:0004252">
    <property type="term" value="F:serine-type endopeptidase activity"/>
    <property type="evidence" value="ECO:0007669"/>
    <property type="project" value="InterPro"/>
</dbReference>
<evidence type="ECO:0000256" key="2">
    <source>
        <dbReference type="ARBA" id="ARBA00022729"/>
    </source>
</evidence>
<sequence length="538" mass="58726">MTEIQLTMALHQFLCCIAVMTILSWRGCHSQQLACGRAVKNSRIMGGQDATPGSWPWHAIVVTYGPYGYIQCGGSLITNQWVLTAARCLPSSSYNTVVHLGRYNQSGSNPNELTQKVEDIVCHSQRPDYYYYYYWPYNNDICLLKLASPVIFTDYIQPICLPSENSTFYNGTSSWVTGYGYDNYYQLPNILQEVNVPILGNIECRCYVGDSNYWLPKITENVTCTGPKVGWKGPCYGDEGEPLMMKAGSVWIQIGITSYSTCMGPSIYTRVSQYQKWISDTITGTPPGFVTFTSPGTDSDLNFSCPTSPSTTIPAPFNTTVPTPFNTTVPTPFKTTVPTPFNTTVPTPFKTTVPTPFNTTVPTPFKTTVPTPFNTTVPTPFKTTVPTPLNTTVSTAFKSTVSTLFNTTVSTPFNTTVPTPLNTTVSTPLKTTVSTPLNTTVSTPLNTTVSTPLNTTVSTAFKSTVSTLFNTTVSTPFNTTVPTPFNTTVPTPLNTTVSTPSKTTPTTHSSGENLTQFTHFTSLCVFVMLLHLCGGSVM</sequence>
<evidence type="ECO:0000256" key="7">
    <source>
        <dbReference type="SAM" id="MobiDB-lite"/>
    </source>
</evidence>
<dbReference type="FunFam" id="2.40.10.10:FF:000024">
    <property type="entry name" value="Serine protease 53"/>
    <property type="match status" value="1"/>
</dbReference>
<dbReference type="AlphaFoldDB" id="I3JIL9"/>
<evidence type="ECO:0000256" key="3">
    <source>
        <dbReference type="ARBA" id="ARBA00022801"/>
    </source>
</evidence>
<dbReference type="PRINTS" id="PR00722">
    <property type="entry name" value="CHYMOTRYPSIN"/>
</dbReference>
<evidence type="ECO:0000256" key="1">
    <source>
        <dbReference type="ARBA" id="ARBA00022670"/>
    </source>
</evidence>
<dbReference type="eggNOG" id="KOG3627">
    <property type="taxonomic scope" value="Eukaryota"/>
</dbReference>
<gene>
    <name evidence="10" type="primary">LOC100704722</name>
</gene>
<dbReference type="STRING" id="8128.ENSONIP00000061205"/>
<dbReference type="Gene3D" id="2.40.10.10">
    <property type="entry name" value="Trypsin-like serine proteases"/>
    <property type="match status" value="1"/>
</dbReference>
<keyword evidence="1" id="KW-0645">Protease</keyword>
<evidence type="ECO:0000256" key="8">
    <source>
        <dbReference type="SAM" id="SignalP"/>
    </source>
</evidence>
<evidence type="ECO:0000256" key="6">
    <source>
        <dbReference type="ARBA" id="ARBA00023180"/>
    </source>
</evidence>
<dbReference type="GO" id="GO:0006508">
    <property type="term" value="P:proteolysis"/>
    <property type="evidence" value="ECO:0007669"/>
    <property type="project" value="UniProtKB-KW"/>
</dbReference>
<dbReference type="InterPro" id="IPR001254">
    <property type="entry name" value="Trypsin_dom"/>
</dbReference>
<evidence type="ECO:0000259" key="9">
    <source>
        <dbReference type="PROSITE" id="PS50240"/>
    </source>
</evidence>
<keyword evidence="5" id="KW-1015">Disulfide bond</keyword>
<dbReference type="InterPro" id="IPR009003">
    <property type="entry name" value="Peptidase_S1_PA"/>
</dbReference>
<feature type="chain" id="PRO_5025649660" evidence="8">
    <location>
        <begin position="31"/>
        <end position="538"/>
    </location>
</feature>
<dbReference type="Proteomes" id="UP000005207">
    <property type="component" value="Linkage group LG3"/>
</dbReference>
<reference evidence="10" key="3">
    <citation type="submission" date="2025-09" db="UniProtKB">
        <authorList>
            <consortium name="Ensembl"/>
        </authorList>
    </citation>
    <scope>IDENTIFICATION</scope>
</reference>
<evidence type="ECO:0000313" key="11">
    <source>
        <dbReference type="Proteomes" id="UP000005207"/>
    </source>
</evidence>
<dbReference type="KEGG" id="onl:100704722"/>
<dbReference type="RefSeq" id="XP_019208773.1">
    <property type="nucleotide sequence ID" value="XM_019353228.2"/>
</dbReference>
<dbReference type="OrthoDB" id="6380398at2759"/>
<dbReference type="PANTHER" id="PTHR24253">
    <property type="entry name" value="TRANSMEMBRANE PROTEASE SERINE"/>
    <property type="match status" value="1"/>
</dbReference>
<dbReference type="PANTHER" id="PTHR24253:SF144">
    <property type="entry name" value="CHYMOTRYPSIN-LIKE PROTEASE CTRL-1-RELATED"/>
    <property type="match status" value="1"/>
</dbReference>
<evidence type="ECO:0000313" key="10">
    <source>
        <dbReference type="Ensembl" id="ENSONIP00000008713.2"/>
    </source>
</evidence>
<dbReference type="Pfam" id="PF00089">
    <property type="entry name" value="Trypsin"/>
    <property type="match status" value="1"/>
</dbReference>
<feature type="signal peptide" evidence="8">
    <location>
        <begin position="1"/>
        <end position="30"/>
    </location>
</feature>
<dbReference type="SMART" id="SM00020">
    <property type="entry name" value="Tryp_SPc"/>
    <property type="match status" value="1"/>
</dbReference>
<keyword evidence="3" id="KW-0378">Hydrolase</keyword>
<dbReference type="HOGENOM" id="CLU_397199_0_0_1"/>
<organism evidence="10 11">
    <name type="scientific">Oreochromis niloticus</name>
    <name type="common">Nile tilapia</name>
    <name type="synonym">Tilapia nilotica</name>
    <dbReference type="NCBI Taxonomy" id="8128"/>
    <lineage>
        <taxon>Eukaryota</taxon>
        <taxon>Metazoa</taxon>
        <taxon>Chordata</taxon>
        <taxon>Craniata</taxon>
        <taxon>Vertebrata</taxon>
        <taxon>Euteleostomi</taxon>
        <taxon>Actinopterygii</taxon>
        <taxon>Neopterygii</taxon>
        <taxon>Teleostei</taxon>
        <taxon>Neoteleostei</taxon>
        <taxon>Acanthomorphata</taxon>
        <taxon>Ovalentaria</taxon>
        <taxon>Cichlomorphae</taxon>
        <taxon>Cichliformes</taxon>
        <taxon>Cichlidae</taxon>
        <taxon>African cichlids</taxon>
        <taxon>Pseudocrenilabrinae</taxon>
        <taxon>Oreochromini</taxon>
        <taxon>Oreochromis</taxon>
    </lineage>
</organism>
<dbReference type="CDD" id="cd00190">
    <property type="entry name" value="Tryp_SPc"/>
    <property type="match status" value="1"/>
</dbReference>
<keyword evidence="2 8" id="KW-0732">Signal</keyword>
<dbReference type="InterPro" id="IPR043504">
    <property type="entry name" value="Peptidase_S1_PA_chymotrypsin"/>
</dbReference>
<dbReference type="SUPFAM" id="SSF50494">
    <property type="entry name" value="Trypsin-like serine proteases"/>
    <property type="match status" value="1"/>
</dbReference>
<evidence type="ECO:0000256" key="5">
    <source>
        <dbReference type="ARBA" id="ARBA00023157"/>
    </source>
</evidence>
<protein>
    <submittedName>
        <fullName evidence="10">Polyserase-2-like</fullName>
    </submittedName>
</protein>
<keyword evidence="4" id="KW-0720">Serine protease</keyword>
<dbReference type="PROSITE" id="PS50240">
    <property type="entry name" value="TRYPSIN_DOM"/>
    <property type="match status" value="1"/>
</dbReference>
<reference evidence="11" key="1">
    <citation type="submission" date="2012-01" db="EMBL/GenBank/DDBJ databases">
        <title>The Genome Sequence of Oreochromis niloticus (Nile Tilapia).</title>
        <authorList>
            <consortium name="Broad Institute Genome Assembly Team"/>
            <consortium name="Broad Institute Sequencing Platform"/>
            <person name="Di Palma F."/>
            <person name="Johnson J."/>
            <person name="Lander E.S."/>
            <person name="Lindblad-Toh K."/>
        </authorList>
    </citation>
    <scope>NUCLEOTIDE SEQUENCE [LARGE SCALE GENOMIC DNA]</scope>
</reference>
<feature type="domain" description="Peptidase S1" evidence="9">
    <location>
        <begin position="44"/>
        <end position="283"/>
    </location>
</feature>
<proteinExistence type="predicted"/>
<dbReference type="InParanoid" id="I3JIL9"/>
<name>I3JIL9_ORENI</name>
<dbReference type="Ensembl" id="ENSONIT00000008718.2">
    <property type="protein sequence ID" value="ENSONIP00000008713.2"/>
    <property type="gene ID" value="ENSONIG00000006907.2"/>
</dbReference>
<keyword evidence="11" id="KW-1185">Reference proteome</keyword>
<reference evidence="10" key="2">
    <citation type="submission" date="2025-08" db="UniProtKB">
        <authorList>
            <consortium name="Ensembl"/>
        </authorList>
    </citation>
    <scope>IDENTIFICATION</scope>
</reference>
<dbReference type="GeneID" id="100704722"/>